<evidence type="ECO:0000256" key="2">
    <source>
        <dbReference type="ARBA" id="ARBA00007261"/>
    </source>
</evidence>
<dbReference type="PANTHER" id="PTHR11851">
    <property type="entry name" value="METALLOPROTEASE"/>
    <property type="match status" value="1"/>
</dbReference>
<dbReference type="VEuPathDB" id="AmoebaDB:ACA1_087670"/>
<evidence type="ECO:0000313" key="5">
    <source>
        <dbReference type="EMBL" id="ELR16584.1"/>
    </source>
</evidence>
<evidence type="ECO:0000259" key="4">
    <source>
        <dbReference type="Pfam" id="PF05193"/>
    </source>
</evidence>
<dbReference type="OMA" id="APKFALY"/>
<feature type="domain" description="Peptidase M16 N-terminal" evidence="3">
    <location>
        <begin position="77"/>
        <end position="216"/>
    </location>
</feature>
<dbReference type="STRING" id="1257118.L8GTW2"/>
<dbReference type="KEGG" id="acan:ACA1_087670"/>
<reference evidence="5 6" key="1">
    <citation type="journal article" date="2013" name="Genome Biol.">
        <title>Genome of Acanthamoeba castellanii highlights extensive lateral gene transfer and early evolution of tyrosine kinase signaling.</title>
        <authorList>
            <person name="Clarke M."/>
            <person name="Lohan A.J."/>
            <person name="Liu B."/>
            <person name="Lagkouvardos I."/>
            <person name="Roy S."/>
            <person name="Zafar N."/>
            <person name="Bertelli C."/>
            <person name="Schilde C."/>
            <person name="Kianianmomeni A."/>
            <person name="Burglin T.R."/>
            <person name="Frech C."/>
            <person name="Turcotte B."/>
            <person name="Kopec K.O."/>
            <person name="Synnott J.M."/>
            <person name="Choo C."/>
            <person name="Paponov I."/>
            <person name="Finkler A."/>
            <person name="Soon Heng Tan C."/>
            <person name="Hutchins A.P."/>
            <person name="Weinmeier T."/>
            <person name="Rattei T."/>
            <person name="Chu J.S."/>
            <person name="Gimenez G."/>
            <person name="Irimia M."/>
            <person name="Rigden D.J."/>
            <person name="Fitzpatrick D.A."/>
            <person name="Lorenzo-Morales J."/>
            <person name="Bateman A."/>
            <person name="Chiu C.H."/>
            <person name="Tang P."/>
            <person name="Hegemann P."/>
            <person name="Fromm H."/>
            <person name="Raoult D."/>
            <person name="Greub G."/>
            <person name="Miranda-Saavedra D."/>
            <person name="Chen N."/>
            <person name="Nash P."/>
            <person name="Ginger M.L."/>
            <person name="Horn M."/>
            <person name="Schaap P."/>
            <person name="Caler L."/>
            <person name="Loftus B."/>
        </authorList>
    </citation>
    <scope>NUCLEOTIDE SEQUENCE [LARGE SCALE GENOMIC DNA]</scope>
    <source>
        <strain evidence="5 6">Neff</strain>
    </source>
</reference>
<dbReference type="FunFam" id="3.30.830.10:FF:000039">
    <property type="entry name" value="Ubiquinol-cytochrome c reductase core subunit 2"/>
    <property type="match status" value="1"/>
</dbReference>
<proteinExistence type="inferred from homology"/>
<protein>
    <submittedName>
        <fullName evidence="5">Peptidase M16 family protein</fullName>
    </submittedName>
</protein>
<dbReference type="Proteomes" id="UP000011083">
    <property type="component" value="Unassembled WGS sequence"/>
</dbReference>
<dbReference type="EMBL" id="KB007985">
    <property type="protein sequence ID" value="ELR16584.1"/>
    <property type="molecule type" value="Genomic_DNA"/>
</dbReference>
<dbReference type="Pfam" id="PF00675">
    <property type="entry name" value="Peptidase_M16"/>
    <property type="match status" value="1"/>
</dbReference>
<organism evidence="5 6">
    <name type="scientific">Acanthamoeba castellanii (strain ATCC 30010 / Neff)</name>
    <dbReference type="NCBI Taxonomy" id="1257118"/>
    <lineage>
        <taxon>Eukaryota</taxon>
        <taxon>Amoebozoa</taxon>
        <taxon>Discosea</taxon>
        <taxon>Longamoebia</taxon>
        <taxon>Centramoebida</taxon>
        <taxon>Acanthamoebidae</taxon>
        <taxon>Acanthamoeba</taxon>
    </lineage>
</organism>
<feature type="domain" description="Peptidase M16 C-terminal" evidence="4">
    <location>
        <begin position="223"/>
        <end position="420"/>
    </location>
</feature>
<dbReference type="GO" id="GO:0046872">
    <property type="term" value="F:metal ion binding"/>
    <property type="evidence" value="ECO:0007669"/>
    <property type="project" value="InterPro"/>
</dbReference>
<dbReference type="RefSeq" id="XP_004338597.1">
    <property type="nucleotide sequence ID" value="XM_004338549.1"/>
</dbReference>
<comment type="similarity">
    <text evidence="2">Belongs to the peptidase M16 family.</text>
</comment>
<gene>
    <name evidence="5" type="ORF">ACA1_087670</name>
</gene>
<dbReference type="Pfam" id="PF05193">
    <property type="entry name" value="Peptidase_M16_C"/>
    <property type="match status" value="1"/>
</dbReference>
<dbReference type="SUPFAM" id="SSF63411">
    <property type="entry name" value="LuxS/MPP-like metallohydrolase"/>
    <property type="match status" value="2"/>
</dbReference>
<dbReference type="InterPro" id="IPR011765">
    <property type="entry name" value="Pept_M16_N"/>
</dbReference>
<dbReference type="GeneID" id="14917372"/>
<dbReference type="InterPro" id="IPR007863">
    <property type="entry name" value="Peptidase_M16_C"/>
</dbReference>
<dbReference type="GO" id="GO:0005739">
    <property type="term" value="C:mitochondrion"/>
    <property type="evidence" value="ECO:0007669"/>
    <property type="project" value="TreeGrafter"/>
</dbReference>
<keyword evidence="6" id="KW-1185">Reference proteome</keyword>
<dbReference type="InterPro" id="IPR050361">
    <property type="entry name" value="MPP/UQCRC_Complex"/>
</dbReference>
<dbReference type="Gene3D" id="3.30.830.10">
    <property type="entry name" value="Metalloenzyme, LuxS/M16 peptidase-like"/>
    <property type="match status" value="2"/>
</dbReference>
<dbReference type="PANTHER" id="PTHR11851:SF49">
    <property type="entry name" value="MITOCHONDRIAL-PROCESSING PEPTIDASE SUBUNIT ALPHA"/>
    <property type="match status" value="1"/>
</dbReference>
<dbReference type="InterPro" id="IPR011249">
    <property type="entry name" value="Metalloenz_LuxS/M16"/>
</dbReference>
<evidence type="ECO:0000313" key="6">
    <source>
        <dbReference type="Proteomes" id="UP000011083"/>
    </source>
</evidence>
<comment type="function">
    <text evidence="1">Substrate recognition and binding subunit of the essential mitochondrial processing protease (MPP), which cleaves the mitochondrial sequence off newly imported precursors proteins.</text>
</comment>
<dbReference type="AlphaFoldDB" id="L8GTW2"/>
<accession>L8GTW2</accession>
<sequence>MKPQHAARLSLAKGVTRASSPSASVLGSKSYSSWTATSSLKQAHSSVPQTWEATPQTLDNVQTTTLDSGLKVTTVSSELPLAAVGLHVKAGARFETGESRGAAHFLRHLAFSRTSSRSPLTVTREMEVATAAFDVSASRENISYSGQLMPDYLEDYVWMLRDLMHPLAWEYIVRDAAPQVAAEVHEAETNPATALVEAIHREAYRDEGLGNSIYCPNYRVGAVTREAIIRYHHERYQASNVALVGYGIKHEQLVAQANKYFPADAFAEDKAPWTTLEAADRKPGAVYTAASSYTGGELRLPGPGNSRVALAFEGASLADPDVFAVRTLSSLLGGAARFTRDGPGVGLRSRLARNVLAKGDYVLASSALNASYSDSGLFGVFVEALPGHGADAARLLSAELNSLAGSFSVDDAELTRAKNQAKASFFREVESRTGLVDYLARHTLAGTAPLAPAQYAARFDAVTRDDLARVARRVFSSPLTLVSTGDIHGVPTKEELRPKLKA</sequence>
<evidence type="ECO:0000256" key="1">
    <source>
        <dbReference type="ARBA" id="ARBA00002123"/>
    </source>
</evidence>
<evidence type="ECO:0000259" key="3">
    <source>
        <dbReference type="Pfam" id="PF00675"/>
    </source>
</evidence>
<dbReference type="OrthoDB" id="6369905at2759"/>
<name>L8GTW2_ACACF</name>